<dbReference type="InterPro" id="IPR043148">
    <property type="entry name" value="TagF_C"/>
</dbReference>
<keyword evidence="6" id="KW-0472">Membrane</keyword>
<comment type="caution">
    <text evidence="8">The sequence shown here is derived from an EMBL/GenBank/DDBJ whole genome shotgun (WGS) entry which is preliminary data.</text>
</comment>
<reference evidence="8 9" key="1">
    <citation type="submission" date="2018-08" db="EMBL/GenBank/DDBJ databases">
        <title>Sequencing the genomes of 1000 actinobacteria strains.</title>
        <authorList>
            <person name="Klenk H.-P."/>
        </authorList>
    </citation>
    <scope>NUCLEOTIDE SEQUENCE [LARGE SCALE GENOMIC DNA]</scope>
    <source>
        <strain evidence="8 9">DSM 43927</strain>
    </source>
</reference>
<dbReference type="PANTHER" id="PTHR37316">
    <property type="entry name" value="TEICHOIC ACID GLYCEROL-PHOSPHATE PRIMASE"/>
    <property type="match status" value="1"/>
</dbReference>
<dbReference type="Gene3D" id="3.40.50.11820">
    <property type="match status" value="1"/>
</dbReference>
<protein>
    <submittedName>
        <fullName evidence="8">CDP-glycerol glycerophosphotransferase</fullName>
    </submittedName>
</protein>
<evidence type="ECO:0000259" key="7">
    <source>
        <dbReference type="Pfam" id="PF00535"/>
    </source>
</evidence>
<comment type="subcellular location">
    <subcellularLocation>
        <location evidence="1">Cell membrane</location>
        <topology evidence="1">Peripheral membrane protein</topology>
    </subcellularLocation>
</comment>
<sequence>MPEESWMPHRPDVSVVVIAYDDAERLPRAVGSVLAQSLGGVETIVVDDASRDGTGPVADRLASAHPGRVRAVHLPENSGGCGRPRNTGVGLARGRYVMFLDSDDVLDRHACLNLVAAAEETGADLVSGRCVRRRLDVPGGRERAWYPWLYARRAVYDSITQAPDLLYDTLSTNKCYRRDFLLAQGLRFTEELHYEDLLFSAEAYLAARRIAIIAHRVYTWHWEDPARGRTISSRRAELRNFADRLEIHRRIDAALRARGAADLKLHKDAKFVNHDLLLYMRELRTRDPEYRRRFLDLAARYVAELDPRVFENANPLPAIAAFLLGRRDLDGALAAAEYGRTRVPELRAELVERDGRVYWGRGDPHPVLDVTDLGIHTAPLSRMRLGNTLARLERHGSLVRVEGRIGNPLGRVPTDAALSATLEFADRRRRHRSFRVPAEVAHVGGRIEWRAEFRPLRLLRPLGFADPVWDLRVRLRVNGEESLTRPRIVGGRVPEATLPVRPRLTRLAGDRLTPYATGHDHVAFGLTGDGRRQEVAARVVRRAVTTPAGRRLWRGLRNAEKRLHRGLTSRKTKHAVYNRLLIRLPIRAGTAVFESRLGATCSDNPRYLYEELRTSPRPMTVFWSYAKTTHGFPRDARLVRRGSWAYYLALARAEFWVDDQGFPAGLRKRRGTKYVQTWHGSAFKRMGLDQPELKNAGRGEQQRFRRMVDRYDVFLVRSRHDVGTLAKGMGIAPDKLLPVGYPRNDPLVNGGDPKSLAALRRSLGLDGRRVVLYAPTFRTGSDGRPAKHLELPFDPVRFARELGDTHVLLVRPHYLSSVNLPPGARHAVRDVGGLPDVTPLLLLSDALVTDYSSVMFDYALLDRPMVFYATDLEEYVGRARGSYFDLAEHAPGPVLDDETALLETLADLDAQRAAHAERRRAFVARFGEYDRGDAARAVVERVFLNGHGRD</sequence>
<gene>
    <name evidence="8" type="ORF">DFJ69_1283</name>
</gene>
<feature type="domain" description="Glycosyltransferase 2-like" evidence="7">
    <location>
        <begin position="14"/>
        <end position="146"/>
    </location>
</feature>
<dbReference type="GO" id="GO:0019350">
    <property type="term" value="P:teichoic acid biosynthetic process"/>
    <property type="evidence" value="ECO:0007669"/>
    <property type="project" value="UniProtKB-KW"/>
</dbReference>
<dbReference type="GO" id="GO:0047355">
    <property type="term" value="F:CDP-glycerol glycerophosphotransferase activity"/>
    <property type="evidence" value="ECO:0007669"/>
    <property type="project" value="InterPro"/>
</dbReference>
<evidence type="ECO:0000256" key="1">
    <source>
        <dbReference type="ARBA" id="ARBA00004202"/>
    </source>
</evidence>
<name>A0A3D9SIY6_9ACTN</name>
<evidence type="ECO:0000256" key="2">
    <source>
        <dbReference type="ARBA" id="ARBA00010488"/>
    </source>
</evidence>
<comment type="similarity">
    <text evidence="2">Belongs to the CDP-glycerol glycerophosphotransferase family.</text>
</comment>
<organism evidence="8 9">
    <name type="scientific">Thermomonospora umbrina</name>
    <dbReference type="NCBI Taxonomy" id="111806"/>
    <lineage>
        <taxon>Bacteria</taxon>
        <taxon>Bacillati</taxon>
        <taxon>Actinomycetota</taxon>
        <taxon>Actinomycetes</taxon>
        <taxon>Streptosporangiales</taxon>
        <taxon>Thermomonosporaceae</taxon>
        <taxon>Thermomonospora</taxon>
    </lineage>
</organism>
<dbReference type="InterPro" id="IPR029044">
    <property type="entry name" value="Nucleotide-diphossugar_trans"/>
</dbReference>
<dbReference type="Gene3D" id="3.90.550.10">
    <property type="entry name" value="Spore Coat Polysaccharide Biosynthesis Protein SpsA, Chain A"/>
    <property type="match status" value="1"/>
</dbReference>
<dbReference type="InterPro" id="IPR043149">
    <property type="entry name" value="TagF_N"/>
</dbReference>
<accession>A0A3D9SIY6</accession>
<keyword evidence="3" id="KW-1003">Cell membrane</keyword>
<dbReference type="AlphaFoldDB" id="A0A3D9SIY6"/>
<keyword evidence="5" id="KW-0777">Teichoic acid biosynthesis</keyword>
<evidence type="ECO:0000313" key="9">
    <source>
        <dbReference type="Proteomes" id="UP000256661"/>
    </source>
</evidence>
<proteinExistence type="inferred from homology"/>
<dbReference type="CDD" id="cd00761">
    <property type="entry name" value="Glyco_tranf_GTA_type"/>
    <property type="match status" value="1"/>
</dbReference>
<dbReference type="Gene3D" id="3.40.50.12580">
    <property type="match status" value="1"/>
</dbReference>
<dbReference type="GO" id="GO:0005886">
    <property type="term" value="C:plasma membrane"/>
    <property type="evidence" value="ECO:0007669"/>
    <property type="project" value="UniProtKB-SubCell"/>
</dbReference>
<evidence type="ECO:0000256" key="4">
    <source>
        <dbReference type="ARBA" id="ARBA00022679"/>
    </source>
</evidence>
<dbReference type="Proteomes" id="UP000256661">
    <property type="component" value="Unassembled WGS sequence"/>
</dbReference>
<keyword evidence="9" id="KW-1185">Reference proteome</keyword>
<evidence type="ECO:0000313" key="8">
    <source>
        <dbReference type="EMBL" id="REE95869.1"/>
    </source>
</evidence>
<dbReference type="Pfam" id="PF00535">
    <property type="entry name" value="Glycos_transf_2"/>
    <property type="match status" value="1"/>
</dbReference>
<dbReference type="PANTHER" id="PTHR37316:SF3">
    <property type="entry name" value="TEICHOIC ACID GLYCEROL-PHOSPHATE TRANSFERASE"/>
    <property type="match status" value="1"/>
</dbReference>
<keyword evidence="4 8" id="KW-0808">Transferase</keyword>
<dbReference type="EMBL" id="QTTT01000001">
    <property type="protein sequence ID" value="REE95869.1"/>
    <property type="molecule type" value="Genomic_DNA"/>
</dbReference>
<dbReference type="Pfam" id="PF04464">
    <property type="entry name" value="Glyphos_transf"/>
    <property type="match status" value="1"/>
</dbReference>
<evidence type="ECO:0000256" key="5">
    <source>
        <dbReference type="ARBA" id="ARBA00022944"/>
    </source>
</evidence>
<dbReference type="SUPFAM" id="SSF53448">
    <property type="entry name" value="Nucleotide-diphospho-sugar transferases"/>
    <property type="match status" value="1"/>
</dbReference>
<evidence type="ECO:0000256" key="6">
    <source>
        <dbReference type="ARBA" id="ARBA00023136"/>
    </source>
</evidence>
<evidence type="ECO:0000256" key="3">
    <source>
        <dbReference type="ARBA" id="ARBA00022475"/>
    </source>
</evidence>
<dbReference type="InterPro" id="IPR007554">
    <property type="entry name" value="Glycerophosphate_synth"/>
</dbReference>
<dbReference type="InterPro" id="IPR001173">
    <property type="entry name" value="Glyco_trans_2-like"/>
</dbReference>
<dbReference type="InterPro" id="IPR051612">
    <property type="entry name" value="Teichoic_Acid_Biosynth"/>
</dbReference>
<dbReference type="SUPFAM" id="SSF53756">
    <property type="entry name" value="UDP-Glycosyltransferase/glycogen phosphorylase"/>
    <property type="match status" value="1"/>
</dbReference>